<feature type="compositionally biased region" description="Pro residues" evidence="1">
    <location>
        <begin position="395"/>
        <end position="418"/>
    </location>
</feature>
<gene>
    <name evidence="2" type="ORF">Kpho01_61290</name>
</gene>
<dbReference type="EMBL" id="BSRX01000047">
    <property type="protein sequence ID" value="GLW58118.1"/>
    <property type="molecule type" value="Genomic_DNA"/>
</dbReference>
<feature type="compositionally biased region" description="Pro residues" evidence="1">
    <location>
        <begin position="335"/>
        <end position="348"/>
    </location>
</feature>
<dbReference type="AlphaFoldDB" id="A0A9W6PNJ7"/>
<sequence length="436" mass="47510">MSWVFDNATRDWVDLAHGTTGLAPGLAGGRYVCWACREHLMLKGARPDSKVSPYFSHTSGADCAAAPAVREQLEADGRIVIEFQRRITRAWPGVHCVLEAPFDAGANAAAGRSVLPPAVVVGGDGNEVLVVERPRRPVGTGEVEQRIQAVKARYGGGARHVWFWAKDALQAARLADLAVLPRGLAKARHATIAPTEQQLAILAAGGRVYFLDGQQVLIPYGVHDFDHEQRSEEDWDFPDWRWGWHRDWRISHPVPAPDATRWGLAPVTFDELTRTRGVFSLATANDLMNRLEQSQRGRWRSRRSQAAALYQERHRPTPPAEPTAPLPMPAAEASPEPPAPPAAPPEPPASAAAVPGSRPHRPPLPEERPEPEAQKTNQPDGEQLPEDSVYLPAAAVPPGPMPPPPAYPPAPGQPPLVPSPAQGQRRGWRSLFGLRT</sequence>
<accession>A0A9W6PNJ7</accession>
<evidence type="ECO:0000313" key="2">
    <source>
        <dbReference type="EMBL" id="GLW58118.1"/>
    </source>
</evidence>
<organism evidence="2 3">
    <name type="scientific">Kitasatospora phosalacinea</name>
    <dbReference type="NCBI Taxonomy" id="2065"/>
    <lineage>
        <taxon>Bacteria</taxon>
        <taxon>Bacillati</taxon>
        <taxon>Actinomycetota</taxon>
        <taxon>Actinomycetes</taxon>
        <taxon>Kitasatosporales</taxon>
        <taxon>Streptomycetaceae</taxon>
        <taxon>Kitasatospora</taxon>
    </lineage>
</organism>
<proteinExistence type="predicted"/>
<feature type="region of interest" description="Disordered" evidence="1">
    <location>
        <begin position="292"/>
        <end position="436"/>
    </location>
</feature>
<evidence type="ECO:0000256" key="1">
    <source>
        <dbReference type="SAM" id="MobiDB-lite"/>
    </source>
</evidence>
<comment type="caution">
    <text evidence="2">The sequence shown here is derived from an EMBL/GenBank/DDBJ whole genome shotgun (WGS) entry which is preliminary data.</text>
</comment>
<reference evidence="2" key="1">
    <citation type="submission" date="2023-02" db="EMBL/GenBank/DDBJ databases">
        <title>Kitasatospora phosalacinea NBRC 14362.</title>
        <authorList>
            <person name="Ichikawa N."/>
            <person name="Sato H."/>
            <person name="Tonouchi N."/>
        </authorList>
    </citation>
    <scope>NUCLEOTIDE SEQUENCE</scope>
    <source>
        <strain evidence="2">NBRC 14362</strain>
    </source>
</reference>
<dbReference type="Proteomes" id="UP001165143">
    <property type="component" value="Unassembled WGS sequence"/>
</dbReference>
<evidence type="ECO:0000313" key="3">
    <source>
        <dbReference type="Proteomes" id="UP001165143"/>
    </source>
</evidence>
<dbReference type="PRINTS" id="PR01217">
    <property type="entry name" value="PRICHEXTENSN"/>
</dbReference>
<protein>
    <submittedName>
        <fullName evidence="2">Uncharacterized protein</fullName>
    </submittedName>
</protein>
<name>A0A9W6PNJ7_9ACTN</name>
<feature type="compositionally biased region" description="Basic and acidic residues" evidence="1">
    <location>
        <begin position="363"/>
        <end position="373"/>
    </location>
</feature>
<feature type="compositionally biased region" description="Pro residues" evidence="1">
    <location>
        <begin position="317"/>
        <end position="328"/>
    </location>
</feature>